<dbReference type="AlphaFoldDB" id="A0A0D1ZUR5"/>
<dbReference type="GeneID" id="27325647"/>
<feature type="compositionally biased region" description="Polar residues" evidence="1">
    <location>
        <begin position="187"/>
        <end position="198"/>
    </location>
</feature>
<keyword evidence="5" id="KW-1185">Reference proteome</keyword>
<keyword evidence="2" id="KW-0812">Transmembrane</keyword>
<evidence type="ECO:0000313" key="4">
    <source>
        <dbReference type="EMBL" id="KIV90503.1"/>
    </source>
</evidence>
<dbReference type="STRING" id="212818.A0A0D1ZUR5"/>
<dbReference type="OrthoDB" id="2344312at2759"/>
<keyword evidence="2" id="KW-1133">Transmembrane helix</keyword>
<evidence type="ECO:0000313" key="5">
    <source>
        <dbReference type="Proteomes" id="UP000054302"/>
    </source>
</evidence>
<evidence type="ECO:0000259" key="3">
    <source>
        <dbReference type="Pfam" id="PF24840"/>
    </source>
</evidence>
<dbReference type="InterPro" id="IPR057514">
    <property type="entry name" value="NTF2_SigF"/>
</dbReference>
<sequence>MEDPGGRTVTEIRDLLPILYTEAPDVQRNVVANYFTSDASFTNPFFRIQGFPGSIWSIHMIYRWCKVLSSHLKVGVESVAFDEENLLLYVSFRQNIRLRFVPFYNSSVKLTTVLQLSTQPDPQPTYDDLAIIQDFVGTDTIELIGSDVVSASSRPNHTKGKNKKKHMAATPNTARKPSGWTGDPYSTLPSAENPLTPQGPQPKVKYFIQSQNDVYQTDEWVKLLTPWGVGAFVVIVLQTYLAIFGILGTLMHEYVTWATLKFSWSSDETDDPIKREEQFVE</sequence>
<proteinExistence type="predicted"/>
<dbReference type="PANTHER" id="PTHR35393">
    <property type="entry name" value="CHROMOSOME 1, WHOLE GENOME SHOTGUN SEQUENCE"/>
    <property type="match status" value="1"/>
</dbReference>
<feature type="region of interest" description="Disordered" evidence="1">
    <location>
        <begin position="151"/>
        <end position="200"/>
    </location>
</feature>
<organism evidence="4 5">
    <name type="scientific">Exophiala mesophila</name>
    <name type="common">Black yeast-like fungus</name>
    <dbReference type="NCBI Taxonomy" id="212818"/>
    <lineage>
        <taxon>Eukaryota</taxon>
        <taxon>Fungi</taxon>
        <taxon>Dikarya</taxon>
        <taxon>Ascomycota</taxon>
        <taxon>Pezizomycotina</taxon>
        <taxon>Eurotiomycetes</taxon>
        <taxon>Chaetothyriomycetidae</taxon>
        <taxon>Chaetothyriales</taxon>
        <taxon>Herpotrichiellaceae</taxon>
        <taxon>Exophiala</taxon>
    </lineage>
</organism>
<dbReference type="HOGENOM" id="CLU_079426_0_1_1"/>
<dbReference type="Pfam" id="PF24840">
    <property type="entry name" value="NTF2_SigF"/>
    <property type="match status" value="1"/>
</dbReference>
<evidence type="ECO:0000256" key="1">
    <source>
        <dbReference type="SAM" id="MobiDB-lite"/>
    </source>
</evidence>
<feature type="transmembrane region" description="Helical" evidence="2">
    <location>
        <begin position="227"/>
        <end position="251"/>
    </location>
</feature>
<dbReference type="Proteomes" id="UP000054302">
    <property type="component" value="Unassembled WGS sequence"/>
</dbReference>
<accession>A0A0D1ZUR5</accession>
<keyword evidence="2" id="KW-0472">Membrane</keyword>
<reference evidence="4 5" key="1">
    <citation type="submission" date="2015-01" db="EMBL/GenBank/DDBJ databases">
        <title>The Genome Sequence of Exophiala mesophila CBS40295.</title>
        <authorList>
            <consortium name="The Broad Institute Genomics Platform"/>
            <person name="Cuomo C."/>
            <person name="de Hoog S."/>
            <person name="Gorbushina A."/>
            <person name="Stielow B."/>
            <person name="Teixiera M."/>
            <person name="Abouelleil A."/>
            <person name="Chapman S.B."/>
            <person name="Priest M."/>
            <person name="Young S.K."/>
            <person name="Wortman J."/>
            <person name="Nusbaum C."/>
            <person name="Birren B."/>
        </authorList>
    </citation>
    <scope>NUCLEOTIDE SEQUENCE [LARGE SCALE GENOMIC DNA]</scope>
    <source>
        <strain evidence="4 5">CBS 40295</strain>
    </source>
</reference>
<dbReference type="RefSeq" id="XP_016222077.1">
    <property type="nucleotide sequence ID" value="XM_016372745.1"/>
</dbReference>
<dbReference type="EMBL" id="KN847524">
    <property type="protein sequence ID" value="KIV90503.1"/>
    <property type="molecule type" value="Genomic_DNA"/>
</dbReference>
<name>A0A0D1ZUR5_EXOME</name>
<evidence type="ECO:0000256" key="2">
    <source>
        <dbReference type="SAM" id="Phobius"/>
    </source>
</evidence>
<protein>
    <recommendedName>
        <fullName evidence="3">SigF-like NTF2-like domain-containing protein</fullName>
    </recommendedName>
</protein>
<feature type="domain" description="SigF-like NTF2-like" evidence="3">
    <location>
        <begin position="1"/>
        <end position="121"/>
    </location>
</feature>
<dbReference type="VEuPathDB" id="FungiDB:PV10_07802"/>
<dbReference type="OMA" id="THIMENP"/>
<feature type="compositionally biased region" description="Basic residues" evidence="1">
    <location>
        <begin position="156"/>
        <end position="167"/>
    </location>
</feature>
<gene>
    <name evidence="4" type="ORF">PV10_07802</name>
</gene>
<dbReference type="PANTHER" id="PTHR35393:SF1">
    <property type="entry name" value="SNOAL-LIKE DOMAIN-CONTAINING PROTEIN"/>
    <property type="match status" value="1"/>
</dbReference>